<dbReference type="Gene3D" id="3.40.50.150">
    <property type="entry name" value="Vaccinia Virus protein VP39"/>
    <property type="match status" value="1"/>
</dbReference>
<dbReference type="Proteomes" id="UP001500547">
    <property type="component" value="Unassembled WGS sequence"/>
</dbReference>
<evidence type="ECO:0000256" key="4">
    <source>
        <dbReference type="ARBA" id="ARBA00022691"/>
    </source>
</evidence>
<name>A0ABP9QNY1_9RHOO</name>
<evidence type="ECO:0000256" key="3">
    <source>
        <dbReference type="ARBA" id="ARBA00022679"/>
    </source>
</evidence>
<gene>
    <name evidence="6" type="ORF">GCM10025770_20080</name>
</gene>
<comment type="caution">
    <text evidence="6">The sequence shown here is derived from an EMBL/GenBank/DDBJ whole genome shotgun (WGS) entry which is preliminary data.</text>
</comment>
<reference evidence="7" key="1">
    <citation type="journal article" date="2019" name="Int. J. Syst. Evol. Microbiol.">
        <title>The Global Catalogue of Microorganisms (GCM) 10K type strain sequencing project: providing services to taxonomists for standard genome sequencing and annotation.</title>
        <authorList>
            <consortium name="The Broad Institute Genomics Platform"/>
            <consortium name="The Broad Institute Genome Sequencing Center for Infectious Disease"/>
            <person name="Wu L."/>
            <person name="Ma J."/>
        </authorList>
    </citation>
    <scope>NUCLEOTIDE SEQUENCE [LARGE SCALE GENOMIC DNA]</scope>
    <source>
        <strain evidence="7">JCM 18715</strain>
    </source>
</reference>
<keyword evidence="7" id="KW-1185">Reference proteome</keyword>
<organism evidence="6 7">
    <name type="scientific">Viridibacterium curvum</name>
    <dbReference type="NCBI Taxonomy" id="1101404"/>
    <lineage>
        <taxon>Bacteria</taxon>
        <taxon>Pseudomonadati</taxon>
        <taxon>Pseudomonadota</taxon>
        <taxon>Betaproteobacteria</taxon>
        <taxon>Rhodocyclales</taxon>
        <taxon>Rhodocyclaceae</taxon>
        <taxon>Viridibacterium</taxon>
    </lineage>
</organism>
<sequence>MNDPRRCVALAEAKRSDPVVQLLLRLFRGFHGRLGLRLWNDETLTLGAQHADEPAPPFTLVLRNPAVVRTMLLGRNPLRLAEAHFRGDIDIEGGFFAALDLKNHLHAIRLSLRDRLHTALTAFRLRATRHDPVVAAATRAQPPAKSSLHGRIVKAHSRPENRAAIQFHYDVSNDFYALWLDKAMVYSCAYFESESTSLEQAQQAKLDYICRKLQLQPGDRLLDIGCGWGALILHAARHYGVNAYGITLSRPQLAVVQERIAEAGLTNRVKVELRDYRDLEGINAYEKIASVGMFEHVGLKNLPVYFATAHRLLVPGGLFLNHGITHDVEGWEKTLYTEFINRYVFPDGQLDTMSNIQRGMERVGFEIADVEGLRAHYALTLRHWVARLEQHHDAALRHVSEATWRVWRLYMAACALDFESGETGVYQILASKRTAGPIQLPLTRRHLYPTSADTI</sequence>
<protein>
    <submittedName>
        <fullName evidence="6">Class I SAM-dependent methyltransferase</fullName>
    </submittedName>
</protein>
<evidence type="ECO:0000256" key="2">
    <source>
        <dbReference type="ARBA" id="ARBA00022603"/>
    </source>
</evidence>
<evidence type="ECO:0000256" key="1">
    <source>
        <dbReference type="ARBA" id="ARBA00010815"/>
    </source>
</evidence>
<dbReference type="PANTHER" id="PTHR43667:SF1">
    <property type="entry name" value="CYCLOPROPANE-FATTY-ACYL-PHOSPHOLIPID SYNTHASE"/>
    <property type="match status" value="1"/>
</dbReference>
<dbReference type="Pfam" id="PF02353">
    <property type="entry name" value="CMAS"/>
    <property type="match status" value="1"/>
</dbReference>
<keyword evidence="5" id="KW-0443">Lipid metabolism</keyword>
<keyword evidence="3" id="KW-0808">Transferase</keyword>
<proteinExistence type="inferred from homology"/>
<comment type="similarity">
    <text evidence="1">Belongs to the CFA/CMAS family.</text>
</comment>
<dbReference type="GO" id="GO:0032259">
    <property type="term" value="P:methylation"/>
    <property type="evidence" value="ECO:0007669"/>
    <property type="project" value="UniProtKB-KW"/>
</dbReference>
<dbReference type="InterPro" id="IPR003333">
    <property type="entry name" value="CMAS"/>
</dbReference>
<dbReference type="RefSeq" id="WP_345532802.1">
    <property type="nucleotide sequence ID" value="NZ_BAABLD010000008.1"/>
</dbReference>
<keyword evidence="2 6" id="KW-0489">Methyltransferase</keyword>
<dbReference type="PIRSF" id="PIRSF003085">
    <property type="entry name" value="CMAS"/>
    <property type="match status" value="1"/>
</dbReference>
<evidence type="ECO:0000313" key="6">
    <source>
        <dbReference type="EMBL" id="GAA5165091.1"/>
    </source>
</evidence>
<dbReference type="InterPro" id="IPR050723">
    <property type="entry name" value="CFA/CMAS"/>
</dbReference>
<keyword evidence="4" id="KW-0949">S-adenosyl-L-methionine</keyword>
<dbReference type="CDD" id="cd02440">
    <property type="entry name" value="AdoMet_MTases"/>
    <property type="match status" value="1"/>
</dbReference>
<evidence type="ECO:0000313" key="7">
    <source>
        <dbReference type="Proteomes" id="UP001500547"/>
    </source>
</evidence>
<evidence type="ECO:0000256" key="5">
    <source>
        <dbReference type="ARBA" id="ARBA00023098"/>
    </source>
</evidence>
<dbReference type="PANTHER" id="PTHR43667">
    <property type="entry name" value="CYCLOPROPANE-FATTY-ACYL-PHOSPHOLIPID SYNTHASE"/>
    <property type="match status" value="1"/>
</dbReference>
<accession>A0ABP9QNY1</accession>
<dbReference type="GO" id="GO:0008168">
    <property type="term" value="F:methyltransferase activity"/>
    <property type="evidence" value="ECO:0007669"/>
    <property type="project" value="UniProtKB-KW"/>
</dbReference>
<dbReference type="SUPFAM" id="SSF53335">
    <property type="entry name" value="S-adenosyl-L-methionine-dependent methyltransferases"/>
    <property type="match status" value="1"/>
</dbReference>
<dbReference type="InterPro" id="IPR029063">
    <property type="entry name" value="SAM-dependent_MTases_sf"/>
</dbReference>
<dbReference type="EMBL" id="BAABLD010000008">
    <property type="protein sequence ID" value="GAA5165091.1"/>
    <property type="molecule type" value="Genomic_DNA"/>
</dbReference>